<comment type="pathway">
    <text evidence="5">Metabolic intermediate biosynthesis; prephenate biosynthesis; prephenate from chorismate: step 1/1.</text>
</comment>
<dbReference type="Gene3D" id="3.30.70.260">
    <property type="match status" value="1"/>
</dbReference>
<dbReference type="PANTHER" id="PTHR21022">
    <property type="entry name" value="PREPHENATE DEHYDRATASE P PROTEIN"/>
    <property type="match status" value="1"/>
</dbReference>
<dbReference type="FunFam" id="3.40.190.10:FF:000029">
    <property type="entry name" value="Chorismate mutase/Prephenate dehydratase"/>
    <property type="match status" value="1"/>
</dbReference>
<evidence type="ECO:0000256" key="18">
    <source>
        <dbReference type="ARBA" id="ARBA00047848"/>
    </source>
</evidence>
<keyword evidence="11" id="KW-0057">Aromatic amino acid biosynthesis</keyword>
<evidence type="ECO:0000256" key="11">
    <source>
        <dbReference type="ARBA" id="ARBA00023141"/>
    </source>
</evidence>
<dbReference type="EC" id="5.4.99.5" evidence="6"/>
<protein>
    <recommendedName>
        <fullName evidence="8">Bifunctional chorismate mutase/prephenate dehydratase</fullName>
        <ecNumber evidence="7">4.2.1.51</ecNumber>
        <ecNumber evidence="6">5.4.99.5</ecNumber>
    </recommendedName>
    <alternativeName>
        <fullName evidence="17">Chorismate mutase-prephenate dehydratase</fullName>
    </alternativeName>
    <alternativeName>
        <fullName evidence="16">p-protein</fullName>
    </alternativeName>
</protein>
<evidence type="ECO:0000256" key="9">
    <source>
        <dbReference type="ARBA" id="ARBA00022490"/>
    </source>
</evidence>
<dbReference type="EC" id="4.2.1.51" evidence="7"/>
<dbReference type="PROSITE" id="PS51168">
    <property type="entry name" value="CHORISMATE_MUT_2"/>
    <property type="match status" value="1"/>
</dbReference>
<dbReference type="SUPFAM" id="SSF55021">
    <property type="entry name" value="ACT-like"/>
    <property type="match status" value="1"/>
</dbReference>
<evidence type="ECO:0000256" key="16">
    <source>
        <dbReference type="ARBA" id="ARBA00031175"/>
    </source>
</evidence>
<feature type="domain" description="ACT" evidence="22">
    <location>
        <begin position="282"/>
        <end position="359"/>
    </location>
</feature>
<dbReference type="PROSITE" id="PS51171">
    <property type="entry name" value="PREPHENATE_DEHYDR_3"/>
    <property type="match status" value="1"/>
</dbReference>
<comment type="pathway">
    <text evidence="4">Amino-acid biosynthesis; L-phenylalanine biosynthesis; phenylpyruvate from prephenate: step 1/1.</text>
</comment>
<dbReference type="PROSITE" id="PS51671">
    <property type="entry name" value="ACT"/>
    <property type="match status" value="1"/>
</dbReference>
<evidence type="ECO:0000256" key="7">
    <source>
        <dbReference type="ARBA" id="ARBA00013147"/>
    </source>
</evidence>
<comment type="catalytic activity">
    <reaction evidence="18">
        <text>prephenate + H(+) = 3-phenylpyruvate + CO2 + H2O</text>
        <dbReference type="Rhea" id="RHEA:21648"/>
        <dbReference type="ChEBI" id="CHEBI:15377"/>
        <dbReference type="ChEBI" id="CHEBI:15378"/>
        <dbReference type="ChEBI" id="CHEBI:16526"/>
        <dbReference type="ChEBI" id="CHEBI:18005"/>
        <dbReference type="ChEBI" id="CHEBI:29934"/>
        <dbReference type="EC" id="4.2.1.51"/>
    </reaction>
</comment>
<dbReference type="NCBIfam" id="TIGR01807">
    <property type="entry name" value="CM_P2"/>
    <property type="match status" value="1"/>
</dbReference>
<dbReference type="Gene3D" id="3.40.190.10">
    <property type="entry name" value="Periplasmic binding protein-like II"/>
    <property type="match status" value="2"/>
</dbReference>
<dbReference type="Pfam" id="PF00800">
    <property type="entry name" value="PDT"/>
    <property type="match status" value="1"/>
</dbReference>
<dbReference type="SMART" id="SM00830">
    <property type="entry name" value="CM_2"/>
    <property type="match status" value="1"/>
</dbReference>
<dbReference type="PIRSF" id="PIRSF001500">
    <property type="entry name" value="Chor_mut_pdt_Ppr"/>
    <property type="match status" value="1"/>
</dbReference>
<evidence type="ECO:0000256" key="4">
    <source>
        <dbReference type="ARBA" id="ARBA00004741"/>
    </source>
</evidence>
<evidence type="ECO:0000256" key="2">
    <source>
        <dbReference type="ARBA" id="ARBA00002364"/>
    </source>
</evidence>
<organism evidence="23 24">
    <name type="scientific">SAR86 cluster bacterium</name>
    <dbReference type="NCBI Taxonomy" id="2030880"/>
    <lineage>
        <taxon>Bacteria</taxon>
        <taxon>Pseudomonadati</taxon>
        <taxon>Pseudomonadota</taxon>
        <taxon>Gammaproteobacteria</taxon>
        <taxon>SAR86 cluster</taxon>
    </lineage>
</organism>
<dbReference type="NCBIfam" id="NF008865">
    <property type="entry name" value="PRK11898.1"/>
    <property type="match status" value="1"/>
</dbReference>
<evidence type="ECO:0000256" key="8">
    <source>
        <dbReference type="ARBA" id="ARBA00014401"/>
    </source>
</evidence>
<dbReference type="InterPro" id="IPR036979">
    <property type="entry name" value="CM_dom_sf"/>
</dbReference>
<comment type="subcellular location">
    <subcellularLocation>
        <location evidence="3">Cytoplasm</location>
    </subcellularLocation>
</comment>
<keyword evidence="15" id="KW-0511">Multifunctional enzyme</keyword>
<keyword evidence="14 23" id="KW-0456">Lyase</keyword>
<evidence type="ECO:0000256" key="12">
    <source>
        <dbReference type="ARBA" id="ARBA00023222"/>
    </source>
</evidence>
<evidence type="ECO:0000259" key="20">
    <source>
        <dbReference type="PROSITE" id="PS51168"/>
    </source>
</evidence>
<dbReference type="SUPFAM" id="SSF53850">
    <property type="entry name" value="Periplasmic binding protein-like II"/>
    <property type="match status" value="1"/>
</dbReference>
<dbReference type="PANTHER" id="PTHR21022:SF19">
    <property type="entry name" value="PREPHENATE DEHYDRATASE-RELATED"/>
    <property type="match status" value="1"/>
</dbReference>
<evidence type="ECO:0000256" key="6">
    <source>
        <dbReference type="ARBA" id="ARBA00012404"/>
    </source>
</evidence>
<proteinExistence type="predicted"/>
<gene>
    <name evidence="23" type="primary">pheA</name>
    <name evidence="23" type="ORF">ISQ64_04510</name>
</gene>
<dbReference type="Pfam" id="PF01842">
    <property type="entry name" value="ACT"/>
    <property type="match status" value="1"/>
</dbReference>
<dbReference type="InterPro" id="IPR010957">
    <property type="entry name" value="G/b/e-P-prot_chorismate_mutase"/>
</dbReference>
<evidence type="ECO:0000256" key="17">
    <source>
        <dbReference type="ARBA" id="ARBA00031520"/>
    </source>
</evidence>
<dbReference type="GO" id="GO:0004664">
    <property type="term" value="F:prephenate dehydratase activity"/>
    <property type="evidence" value="ECO:0007669"/>
    <property type="project" value="UniProtKB-EC"/>
</dbReference>
<evidence type="ECO:0000259" key="21">
    <source>
        <dbReference type="PROSITE" id="PS51171"/>
    </source>
</evidence>
<evidence type="ECO:0000256" key="14">
    <source>
        <dbReference type="ARBA" id="ARBA00023239"/>
    </source>
</evidence>
<dbReference type="InterPro" id="IPR008242">
    <property type="entry name" value="Chor_mutase/pphenate_deHydtase"/>
</dbReference>
<sequence length="362" mass="40160">MSKENLKTLRSKIDKIDKDILKLIQKRAAIAVSIGKIKSKISPNTSFYKPDREATILRNILKANEDGALSNEKVRTIYKELISGCLSLEEALRISYLGPEGTHSEAAVHGHFGSLVSRIPSPTIDDVFHQVLKGEADIGVVPVENSTEGVINTTLNCLADNESLSIIGEIYLDINHQLASGNKFDIKDAFAIASHPQALGQCNKWIEKNIGSIKRLEMPSSAVAAKYAKENKNILCIVNSLAVEKYKLKLQKKDIQDYSDNKTRFLVIGQNEILSTGKDKTSFLIQTSNTPGALINILRPFEKRKINLSKIETRPSRGNINSHDFFIDCEGHQDDQKLKLAIKEVKTTGSLVRILGSYPQHV</sequence>
<dbReference type="CDD" id="cd04905">
    <property type="entry name" value="ACT_CM-PDT"/>
    <property type="match status" value="1"/>
</dbReference>
<feature type="domain" description="Chorismate mutase" evidence="20">
    <location>
        <begin position="1"/>
        <end position="93"/>
    </location>
</feature>
<evidence type="ECO:0000256" key="13">
    <source>
        <dbReference type="ARBA" id="ARBA00023235"/>
    </source>
</evidence>
<comment type="caution">
    <text evidence="23">The sequence shown here is derived from an EMBL/GenBank/DDBJ whole genome shotgun (WGS) entry which is preliminary data.</text>
</comment>
<dbReference type="AlphaFoldDB" id="A0A937LJ28"/>
<dbReference type="Pfam" id="PF01817">
    <property type="entry name" value="CM_2"/>
    <property type="match status" value="1"/>
</dbReference>
<feature type="domain" description="Prephenate dehydratase" evidence="21">
    <location>
        <begin position="93"/>
        <end position="270"/>
    </location>
</feature>
<dbReference type="InterPro" id="IPR018528">
    <property type="entry name" value="Preph_deHydtase_CS"/>
</dbReference>
<evidence type="ECO:0000256" key="5">
    <source>
        <dbReference type="ARBA" id="ARBA00004817"/>
    </source>
</evidence>
<keyword evidence="10" id="KW-0028">Amino-acid biosynthesis</keyword>
<dbReference type="PROSITE" id="PS00858">
    <property type="entry name" value="PREPHENATE_DEHYDR_2"/>
    <property type="match status" value="1"/>
</dbReference>
<evidence type="ECO:0000256" key="19">
    <source>
        <dbReference type="PIRSR" id="PIRSR001500-2"/>
    </source>
</evidence>
<keyword evidence="13" id="KW-0413">Isomerase</keyword>
<dbReference type="GO" id="GO:0004106">
    <property type="term" value="F:chorismate mutase activity"/>
    <property type="evidence" value="ECO:0007669"/>
    <property type="project" value="UniProtKB-EC"/>
</dbReference>
<evidence type="ECO:0000256" key="15">
    <source>
        <dbReference type="ARBA" id="ARBA00023268"/>
    </source>
</evidence>
<evidence type="ECO:0000259" key="22">
    <source>
        <dbReference type="PROSITE" id="PS51671"/>
    </source>
</evidence>
<dbReference type="Gene3D" id="1.20.59.10">
    <property type="entry name" value="Chorismate mutase"/>
    <property type="match status" value="1"/>
</dbReference>
<evidence type="ECO:0000313" key="24">
    <source>
        <dbReference type="Proteomes" id="UP000711391"/>
    </source>
</evidence>
<dbReference type="GO" id="GO:0046417">
    <property type="term" value="P:chorismate metabolic process"/>
    <property type="evidence" value="ECO:0007669"/>
    <property type="project" value="InterPro"/>
</dbReference>
<dbReference type="InterPro" id="IPR002701">
    <property type="entry name" value="CM_II_prokaryot"/>
</dbReference>
<evidence type="ECO:0000256" key="1">
    <source>
        <dbReference type="ARBA" id="ARBA00000824"/>
    </source>
</evidence>
<dbReference type="GO" id="GO:0005737">
    <property type="term" value="C:cytoplasm"/>
    <property type="evidence" value="ECO:0007669"/>
    <property type="project" value="UniProtKB-SubCell"/>
</dbReference>
<accession>A0A937LJ28</accession>
<name>A0A937LJ28_9GAMM</name>
<dbReference type="Proteomes" id="UP000711391">
    <property type="component" value="Unassembled WGS sequence"/>
</dbReference>
<dbReference type="CDD" id="cd13630">
    <property type="entry name" value="PBP2_PDT_1"/>
    <property type="match status" value="1"/>
</dbReference>
<keyword evidence="12" id="KW-0584">Phenylalanine biosynthesis</keyword>
<evidence type="ECO:0000256" key="3">
    <source>
        <dbReference type="ARBA" id="ARBA00004496"/>
    </source>
</evidence>
<dbReference type="EMBL" id="JADHQD010000036">
    <property type="protein sequence ID" value="MBL6818648.1"/>
    <property type="molecule type" value="Genomic_DNA"/>
</dbReference>
<reference evidence="23" key="1">
    <citation type="submission" date="2020-10" db="EMBL/GenBank/DDBJ databases">
        <title>Microbiome of the Black Sea water column analyzed by genome centric metagenomics.</title>
        <authorList>
            <person name="Cabello-Yeves P.J."/>
            <person name="Callieri C."/>
            <person name="Picazo A."/>
            <person name="Mehrshad M."/>
            <person name="Haro-Moreno J.M."/>
            <person name="Roda-Garcia J."/>
            <person name="Dzembekova N."/>
            <person name="Slabakova V."/>
            <person name="Slabakova N."/>
            <person name="Moncheva S."/>
            <person name="Rodriguez-Valera F."/>
        </authorList>
    </citation>
    <scope>NUCLEOTIDE SEQUENCE</scope>
    <source>
        <strain evidence="23">BS307-5m-G50</strain>
    </source>
</reference>
<evidence type="ECO:0000256" key="10">
    <source>
        <dbReference type="ARBA" id="ARBA00022605"/>
    </source>
</evidence>
<feature type="site" description="Essential for prephenate dehydratase activity" evidence="19">
    <location>
        <position position="263"/>
    </location>
</feature>
<dbReference type="GO" id="GO:0009094">
    <property type="term" value="P:L-phenylalanine biosynthetic process"/>
    <property type="evidence" value="ECO:0007669"/>
    <property type="project" value="UniProtKB-KW"/>
</dbReference>
<dbReference type="SUPFAM" id="SSF48600">
    <property type="entry name" value="Chorismate mutase II"/>
    <property type="match status" value="1"/>
</dbReference>
<dbReference type="InterPro" id="IPR045865">
    <property type="entry name" value="ACT-like_dom_sf"/>
</dbReference>
<evidence type="ECO:0000313" key="23">
    <source>
        <dbReference type="EMBL" id="MBL6818648.1"/>
    </source>
</evidence>
<comment type="function">
    <text evidence="2">Catalyzes the Claisen rearrangement of chorismate to prephenate and the decarboxylation/dehydration of prephenate to phenylpyruvate.</text>
</comment>
<dbReference type="InterPro" id="IPR002912">
    <property type="entry name" value="ACT_dom"/>
</dbReference>
<dbReference type="InterPro" id="IPR001086">
    <property type="entry name" value="Preph_deHydtase"/>
</dbReference>
<dbReference type="InterPro" id="IPR036263">
    <property type="entry name" value="Chorismate_II_sf"/>
</dbReference>
<keyword evidence="9" id="KW-0963">Cytoplasm</keyword>
<comment type="catalytic activity">
    <reaction evidence="1">
        <text>chorismate = prephenate</text>
        <dbReference type="Rhea" id="RHEA:13897"/>
        <dbReference type="ChEBI" id="CHEBI:29748"/>
        <dbReference type="ChEBI" id="CHEBI:29934"/>
        <dbReference type="EC" id="5.4.99.5"/>
    </reaction>
</comment>